<reference evidence="2 3" key="1">
    <citation type="journal article" date="2012" name="Genome Biol.">
        <title>Genome and low-iron response of an oceanic diatom adapted to chronic iron limitation.</title>
        <authorList>
            <person name="Lommer M."/>
            <person name="Specht M."/>
            <person name="Roy A.S."/>
            <person name="Kraemer L."/>
            <person name="Andreson R."/>
            <person name="Gutowska M.A."/>
            <person name="Wolf J."/>
            <person name="Bergner S.V."/>
            <person name="Schilhabel M.B."/>
            <person name="Klostermeier U.C."/>
            <person name="Beiko R.G."/>
            <person name="Rosenstiel P."/>
            <person name="Hippler M."/>
            <person name="Laroche J."/>
        </authorList>
    </citation>
    <scope>NUCLEOTIDE SEQUENCE [LARGE SCALE GENOMIC DNA]</scope>
    <source>
        <strain evidence="2 3">CCMP1005</strain>
    </source>
</reference>
<evidence type="ECO:0000313" key="2">
    <source>
        <dbReference type="EMBL" id="EJK61174.1"/>
    </source>
</evidence>
<gene>
    <name evidence="2" type="ORF">THAOC_18382</name>
</gene>
<dbReference type="AlphaFoldDB" id="K0S8F7"/>
<comment type="caution">
    <text evidence="2">The sequence shown here is derived from an EMBL/GenBank/DDBJ whole genome shotgun (WGS) entry which is preliminary data.</text>
</comment>
<proteinExistence type="predicted"/>
<feature type="region of interest" description="Disordered" evidence="1">
    <location>
        <begin position="103"/>
        <end position="128"/>
    </location>
</feature>
<name>K0S8F7_THAOC</name>
<organism evidence="2 3">
    <name type="scientific">Thalassiosira oceanica</name>
    <name type="common">Marine diatom</name>
    <dbReference type="NCBI Taxonomy" id="159749"/>
    <lineage>
        <taxon>Eukaryota</taxon>
        <taxon>Sar</taxon>
        <taxon>Stramenopiles</taxon>
        <taxon>Ochrophyta</taxon>
        <taxon>Bacillariophyta</taxon>
        <taxon>Coscinodiscophyceae</taxon>
        <taxon>Thalassiosirophycidae</taxon>
        <taxon>Thalassiosirales</taxon>
        <taxon>Thalassiosiraceae</taxon>
        <taxon>Thalassiosira</taxon>
    </lineage>
</organism>
<evidence type="ECO:0000256" key="1">
    <source>
        <dbReference type="SAM" id="MobiDB-lite"/>
    </source>
</evidence>
<sequence>IATDTDRADLEDGHASCEGRWSRSFGRIPTDYIDERDISDSITPSRTSFVDLYVHLHVAFSFYFAQSSCQLHPTMLEYAAMTSSRDRMNVAFLSAEKSYFTPSWEQPPHGPAEKNVARKRSRKPEGVDWPPLARIDSFLLGLPSLREGDRDGEKDRPRVNVVGSHPESLMSVEPQVTIKLPEIQLTCPCESPVFAVNLTRGGGGHSASTRLQCYPTIDGTPHDA</sequence>
<dbReference type="Proteomes" id="UP000266841">
    <property type="component" value="Unassembled WGS sequence"/>
</dbReference>
<dbReference type="EMBL" id="AGNL01020331">
    <property type="protein sequence ID" value="EJK61174.1"/>
    <property type="molecule type" value="Genomic_DNA"/>
</dbReference>
<protein>
    <submittedName>
        <fullName evidence="2">Uncharacterized protein</fullName>
    </submittedName>
</protein>
<keyword evidence="3" id="KW-1185">Reference proteome</keyword>
<accession>K0S8F7</accession>
<evidence type="ECO:0000313" key="3">
    <source>
        <dbReference type="Proteomes" id="UP000266841"/>
    </source>
</evidence>
<feature type="non-terminal residue" evidence="2">
    <location>
        <position position="1"/>
    </location>
</feature>